<feature type="compositionally biased region" description="Low complexity" evidence="1">
    <location>
        <begin position="592"/>
        <end position="603"/>
    </location>
</feature>
<name>A0A0H2S2D6_9AGAM</name>
<feature type="compositionally biased region" description="Polar residues" evidence="1">
    <location>
        <begin position="454"/>
        <end position="474"/>
    </location>
</feature>
<feature type="compositionally biased region" description="Basic residues" evidence="1">
    <location>
        <begin position="319"/>
        <end position="328"/>
    </location>
</feature>
<feature type="compositionally biased region" description="Low complexity" evidence="1">
    <location>
        <begin position="295"/>
        <end position="308"/>
    </location>
</feature>
<reference evidence="2 3" key="1">
    <citation type="submission" date="2015-04" db="EMBL/GenBank/DDBJ databases">
        <title>Complete genome sequence of Schizopora paradoxa KUC8140, a cosmopolitan wood degrader in East Asia.</title>
        <authorList>
            <consortium name="DOE Joint Genome Institute"/>
            <person name="Min B."/>
            <person name="Park H."/>
            <person name="Jang Y."/>
            <person name="Kim J.-J."/>
            <person name="Kim K.H."/>
            <person name="Pangilinan J."/>
            <person name="Lipzen A."/>
            <person name="Riley R."/>
            <person name="Grigoriev I.V."/>
            <person name="Spatafora J.W."/>
            <person name="Choi I.-G."/>
        </authorList>
    </citation>
    <scope>NUCLEOTIDE SEQUENCE [LARGE SCALE GENOMIC DNA]</scope>
    <source>
        <strain evidence="2 3">KUC8140</strain>
    </source>
</reference>
<feature type="compositionally biased region" description="Low complexity" evidence="1">
    <location>
        <begin position="563"/>
        <end position="577"/>
    </location>
</feature>
<dbReference type="STRING" id="27342.A0A0H2S2D6"/>
<dbReference type="InParanoid" id="A0A0H2S2D6"/>
<evidence type="ECO:0000313" key="3">
    <source>
        <dbReference type="Proteomes" id="UP000053477"/>
    </source>
</evidence>
<feature type="region of interest" description="Disordered" evidence="1">
    <location>
        <begin position="540"/>
        <end position="617"/>
    </location>
</feature>
<accession>A0A0H2S2D6</accession>
<proteinExistence type="predicted"/>
<dbReference type="AlphaFoldDB" id="A0A0H2S2D6"/>
<feature type="compositionally biased region" description="Acidic residues" evidence="1">
    <location>
        <begin position="475"/>
        <end position="490"/>
    </location>
</feature>
<organism evidence="2 3">
    <name type="scientific">Schizopora paradoxa</name>
    <dbReference type="NCBI Taxonomy" id="27342"/>
    <lineage>
        <taxon>Eukaryota</taxon>
        <taxon>Fungi</taxon>
        <taxon>Dikarya</taxon>
        <taxon>Basidiomycota</taxon>
        <taxon>Agaricomycotina</taxon>
        <taxon>Agaricomycetes</taxon>
        <taxon>Hymenochaetales</taxon>
        <taxon>Schizoporaceae</taxon>
        <taxon>Schizopora</taxon>
    </lineage>
</organism>
<feature type="compositionally biased region" description="Polar residues" evidence="1">
    <location>
        <begin position="345"/>
        <end position="360"/>
    </location>
</feature>
<evidence type="ECO:0000256" key="1">
    <source>
        <dbReference type="SAM" id="MobiDB-lite"/>
    </source>
</evidence>
<protein>
    <submittedName>
        <fullName evidence="2">Uncharacterized protein</fullName>
    </submittedName>
</protein>
<sequence>MSAANALGFQQGQNSNMFGTDFYSGNSSAQNVSPPAISLLGVAGMHHLNKQPAMNLLAPHTPMASSDAIIRAIGSASQEELLQARNQAYASLREEVIACKTEVKTLREMIALLAAGKPTASVTASEPIADDSTKPRKEDNPQIVYWEKKKYDDKLKEKGVTDVNADSTTGILGFVQNIDGTFITKEQTAIIRKWFRHCFRWLAKRGDAPRTWGKIDVDVLILFFKQIYQMHPELEYCQGNWKAIKIATEAYPSWYRNVNWSDIEAYSVKQEELDELEYAEREQSNEPSSSSNTQPPKSVPSNVPSKRSFSPSLLPDKRKTQKSLKRRRKEESVPISRGNAIARSGASNVPSPNNALVGSSNEDRPSPPPSLRPAGAQYGATASTPSPDFANAPSGVVPSNEHRPSPPPSLQPAGAQYGAGASTPSPDFANAPSGVVPLNEDRSSPPHPLGAPASTITSNLNTTSPKAPTFSQDVDTMDLDALDSDNDEQNSELRFTQPSPYTLSVDKGGDRSTSTGVAGMQLSGITVRNPFAAADAALNSTKAKSNRQLAIEAKSVPARATRRTTGTAAATAAKDTASIAKPTDSSEKENNQDAAAASSGGSNKKLKKGNSVMRPSPTSLTARNIFALEFCAGRKVLTGEFEDAWNNLDAAKKQEYEQQSMKAKEAKRLGANN</sequence>
<dbReference type="OrthoDB" id="3235325at2759"/>
<feature type="compositionally biased region" description="Polar residues" evidence="1">
    <location>
        <begin position="492"/>
        <end position="502"/>
    </location>
</feature>
<feature type="region of interest" description="Disordered" evidence="1">
    <location>
        <begin position="277"/>
        <end position="517"/>
    </location>
</feature>
<keyword evidence="3" id="KW-1185">Reference proteome</keyword>
<feature type="compositionally biased region" description="Polar residues" evidence="1">
    <location>
        <begin position="285"/>
        <end position="294"/>
    </location>
</feature>
<gene>
    <name evidence="2" type="ORF">SCHPADRAFT_942301</name>
</gene>
<dbReference type="Proteomes" id="UP000053477">
    <property type="component" value="Unassembled WGS sequence"/>
</dbReference>
<evidence type="ECO:0000313" key="2">
    <source>
        <dbReference type="EMBL" id="KLO11176.1"/>
    </source>
</evidence>
<dbReference type="EMBL" id="KQ086007">
    <property type="protein sequence ID" value="KLO11176.1"/>
    <property type="molecule type" value="Genomic_DNA"/>
</dbReference>